<sequence>PVTQTPKPGQSNIYVIMYRNGRLFPVVQPEFSDGAFKQGNWAVVTPVIAVSTGGQAQKTSKPVVVTFTVLDH</sequence>
<accession>A0A0B6Z196</accession>
<feature type="non-terminal residue" evidence="1">
    <location>
        <position position="1"/>
    </location>
</feature>
<gene>
    <name evidence="1" type="primary">ORF44774</name>
</gene>
<name>A0A0B6Z196_9EUPU</name>
<reference evidence="1" key="1">
    <citation type="submission" date="2014-12" db="EMBL/GenBank/DDBJ databases">
        <title>Insight into the proteome of Arion vulgaris.</title>
        <authorList>
            <person name="Aradska J."/>
            <person name="Bulat T."/>
            <person name="Smidak R."/>
            <person name="Sarate P."/>
            <person name="Gangsoo J."/>
            <person name="Sialana F."/>
            <person name="Bilban M."/>
            <person name="Lubec G."/>
        </authorList>
    </citation>
    <scope>NUCLEOTIDE SEQUENCE</scope>
    <source>
        <tissue evidence="1">Skin</tissue>
    </source>
</reference>
<organism evidence="1">
    <name type="scientific">Arion vulgaris</name>
    <dbReference type="NCBI Taxonomy" id="1028688"/>
    <lineage>
        <taxon>Eukaryota</taxon>
        <taxon>Metazoa</taxon>
        <taxon>Spiralia</taxon>
        <taxon>Lophotrochozoa</taxon>
        <taxon>Mollusca</taxon>
        <taxon>Gastropoda</taxon>
        <taxon>Heterobranchia</taxon>
        <taxon>Euthyneura</taxon>
        <taxon>Panpulmonata</taxon>
        <taxon>Eupulmonata</taxon>
        <taxon>Stylommatophora</taxon>
        <taxon>Helicina</taxon>
        <taxon>Arionoidea</taxon>
        <taxon>Arionidae</taxon>
        <taxon>Arion</taxon>
    </lineage>
</organism>
<feature type="non-terminal residue" evidence="1">
    <location>
        <position position="72"/>
    </location>
</feature>
<protein>
    <submittedName>
        <fullName evidence="1">Uncharacterized protein</fullName>
    </submittedName>
</protein>
<evidence type="ECO:0000313" key="1">
    <source>
        <dbReference type="EMBL" id="CEK62293.1"/>
    </source>
</evidence>
<dbReference type="EMBL" id="HACG01015428">
    <property type="protein sequence ID" value="CEK62293.1"/>
    <property type="molecule type" value="Transcribed_RNA"/>
</dbReference>
<proteinExistence type="predicted"/>
<dbReference type="AlphaFoldDB" id="A0A0B6Z196"/>